<proteinExistence type="predicted"/>
<dbReference type="RefSeq" id="WP_323260848.1">
    <property type="nucleotide sequence ID" value="NZ_JAYGIM010000014.1"/>
</dbReference>
<name>A0ABU5SME7_9BACT</name>
<evidence type="ECO:0008006" key="3">
    <source>
        <dbReference type="Google" id="ProtNLM"/>
    </source>
</evidence>
<dbReference type="InterPro" id="IPR009003">
    <property type="entry name" value="Peptidase_S1_PA"/>
</dbReference>
<dbReference type="EMBL" id="JAYGIM010000014">
    <property type="protein sequence ID" value="MEA5428479.1"/>
    <property type="molecule type" value="Genomic_DNA"/>
</dbReference>
<protein>
    <recommendedName>
        <fullName evidence="3">Trypsin-like peptidase domain-containing protein</fullName>
    </recommendedName>
</protein>
<accession>A0ABU5SME7</accession>
<comment type="caution">
    <text evidence="1">The sequence shown here is derived from an EMBL/GenBank/DDBJ whole genome shotgun (WGS) entry which is preliminary data.</text>
</comment>
<keyword evidence="2" id="KW-1185">Reference proteome</keyword>
<dbReference type="SUPFAM" id="SSF50494">
    <property type="entry name" value="Trypsin-like serine proteases"/>
    <property type="match status" value="1"/>
</dbReference>
<organism evidence="1 2">
    <name type="scientific">Arcicella lustrica</name>
    <dbReference type="NCBI Taxonomy" id="2984196"/>
    <lineage>
        <taxon>Bacteria</taxon>
        <taxon>Pseudomonadati</taxon>
        <taxon>Bacteroidota</taxon>
        <taxon>Cytophagia</taxon>
        <taxon>Cytophagales</taxon>
        <taxon>Flectobacillaceae</taxon>
        <taxon>Arcicella</taxon>
    </lineage>
</organism>
<reference evidence="1 2" key="1">
    <citation type="submission" date="2023-12" db="EMBL/GenBank/DDBJ databases">
        <title>Novel species of the genus Arcicella isolated from rivers.</title>
        <authorList>
            <person name="Lu H."/>
        </authorList>
    </citation>
    <scope>NUCLEOTIDE SEQUENCE [LARGE SCALE GENOMIC DNA]</scope>
    <source>
        <strain evidence="1 2">DC25W</strain>
    </source>
</reference>
<dbReference type="Proteomes" id="UP001302222">
    <property type="component" value="Unassembled WGS sequence"/>
</dbReference>
<evidence type="ECO:0000313" key="2">
    <source>
        <dbReference type="Proteomes" id="UP001302222"/>
    </source>
</evidence>
<sequence length="326" mass="36562">MSSIIRQRYPLLADELNLVFAKLKGKEGFWGIDLVAESQEIKIRVIVSGNDNSKTEENKENLAKLLDSQKYIVWKLMPMIHFNKTVNFPKENPNQSKVFSVVQPCINIGDGHNRGTLGLICIDVTTNKVSLLTAHHVVSNGQFVIQPSDKSNIVFAIARFKRYDPNGDAALCELIVPQLNQIFAKRQIVNNIIAFKNELFETNIIIQDVRYPVLGEKVTKIGLATGKTDAIVRGIGIYKHSQDHISEGQIVWVEGCWLEPEDIQNKNDLEISFQGDSGAVWFDSSQKFGIGLQIAGDFNDSSPTQEFAIAQHLPDIMENLQIKPFI</sequence>
<gene>
    <name evidence="1" type="ORF">VB798_17950</name>
</gene>
<evidence type="ECO:0000313" key="1">
    <source>
        <dbReference type="EMBL" id="MEA5428479.1"/>
    </source>
</evidence>